<protein>
    <submittedName>
        <fullName evidence="1">N-formylglutamate amidohydrolase</fullName>
    </submittedName>
</protein>
<reference evidence="1 2" key="1">
    <citation type="submission" date="2007-05" db="EMBL/GenBank/DDBJ databases">
        <title>Complete sequence of chromosome of Acidiphilium cryptum JF-5.</title>
        <authorList>
            <consortium name="US DOE Joint Genome Institute"/>
            <person name="Copeland A."/>
            <person name="Lucas S."/>
            <person name="Lapidus A."/>
            <person name="Barry K."/>
            <person name="Detter J.C."/>
            <person name="Glavina del Rio T."/>
            <person name="Hammon N."/>
            <person name="Israni S."/>
            <person name="Dalin E."/>
            <person name="Tice H."/>
            <person name="Pitluck S."/>
            <person name="Sims D."/>
            <person name="Brettin T."/>
            <person name="Bruce D."/>
            <person name="Han C."/>
            <person name="Schmutz J."/>
            <person name="Larimer F."/>
            <person name="Land M."/>
            <person name="Hauser L."/>
            <person name="Kyrpides N."/>
            <person name="Kim E."/>
            <person name="Magnuson T."/>
            <person name="Richardson P."/>
        </authorList>
    </citation>
    <scope>NUCLEOTIDE SEQUENCE [LARGE SCALE GENOMIC DNA]</scope>
    <source>
        <strain evidence="1 2">JF-5</strain>
    </source>
</reference>
<dbReference type="AlphaFoldDB" id="A5FZC3"/>
<evidence type="ECO:0000313" key="2">
    <source>
        <dbReference type="Proteomes" id="UP000000245"/>
    </source>
</evidence>
<sequence>MDLVPPRPEQDAAACADGELPPCVLTRPPRQSAPVVVASPHSGRAYAPDFLALSRLDARALRKSEDGFVDELCAGAPGLGLPLLAARFPRAWCDVNREPWELDPAMFEDALPPYVNATSPRVAAGLGTIARVVASGEPIYRRKLRFAEAQARIEACWRPYHAALAGLIAETRAAFGACLLLDIHSMPRPPGLPHGHGPDIVVGDLHGASCARPVVQLVEQALRGEGFAIRRNDPYAGGYVTRHYGRPREHVHVVQIEIARALYMDEATMLRLPGFAALQASLTRILARVAAAVPALV</sequence>
<keyword evidence="1" id="KW-0378">Hydrolase</keyword>
<dbReference type="Gene3D" id="3.40.630.40">
    <property type="entry name" value="Zn-dependent exopeptidases"/>
    <property type="match status" value="1"/>
</dbReference>
<accession>A5FZC3</accession>
<dbReference type="InterPro" id="IPR007709">
    <property type="entry name" value="N-FG_amidohydro"/>
</dbReference>
<proteinExistence type="predicted"/>
<dbReference type="EMBL" id="CP000697">
    <property type="protein sequence ID" value="ABQ30955.1"/>
    <property type="molecule type" value="Genomic_DNA"/>
</dbReference>
<dbReference type="RefSeq" id="WP_011942464.1">
    <property type="nucleotide sequence ID" value="NC_009484.1"/>
</dbReference>
<dbReference type="eggNOG" id="COG3741">
    <property type="taxonomic scope" value="Bacteria"/>
</dbReference>
<keyword evidence="2" id="KW-1185">Reference proteome</keyword>
<dbReference type="Proteomes" id="UP000000245">
    <property type="component" value="Chromosome"/>
</dbReference>
<dbReference type="SUPFAM" id="SSF53187">
    <property type="entry name" value="Zn-dependent exopeptidases"/>
    <property type="match status" value="1"/>
</dbReference>
<gene>
    <name evidence="1" type="ordered locus">Acry_1751</name>
</gene>
<organism evidence="1 2">
    <name type="scientific">Acidiphilium cryptum (strain JF-5)</name>
    <dbReference type="NCBI Taxonomy" id="349163"/>
    <lineage>
        <taxon>Bacteria</taxon>
        <taxon>Pseudomonadati</taxon>
        <taxon>Pseudomonadota</taxon>
        <taxon>Alphaproteobacteria</taxon>
        <taxon>Acetobacterales</taxon>
        <taxon>Acidocellaceae</taxon>
        <taxon>Acidiphilium</taxon>
    </lineage>
</organism>
<dbReference type="HOGENOM" id="CLU_069318_1_0_5"/>
<name>A5FZC3_ACICJ</name>
<dbReference type="Pfam" id="PF05013">
    <property type="entry name" value="FGase"/>
    <property type="match status" value="1"/>
</dbReference>
<dbReference type="GO" id="GO:0016787">
    <property type="term" value="F:hydrolase activity"/>
    <property type="evidence" value="ECO:0007669"/>
    <property type="project" value="UniProtKB-KW"/>
</dbReference>
<evidence type="ECO:0000313" key="1">
    <source>
        <dbReference type="EMBL" id="ABQ30955.1"/>
    </source>
</evidence>
<dbReference type="STRING" id="349163.Acry_1751"/>
<dbReference type="KEGG" id="acr:Acry_1751"/>